<dbReference type="AlphaFoldDB" id="A0A7J6B243"/>
<protein>
    <submittedName>
        <fullName evidence="1">Uncharacterized protein</fullName>
    </submittedName>
</protein>
<organism evidence="1 2">
    <name type="scientific">Ameiurus melas</name>
    <name type="common">Black bullhead</name>
    <name type="synonym">Silurus melas</name>
    <dbReference type="NCBI Taxonomy" id="219545"/>
    <lineage>
        <taxon>Eukaryota</taxon>
        <taxon>Metazoa</taxon>
        <taxon>Chordata</taxon>
        <taxon>Craniata</taxon>
        <taxon>Vertebrata</taxon>
        <taxon>Euteleostomi</taxon>
        <taxon>Actinopterygii</taxon>
        <taxon>Neopterygii</taxon>
        <taxon>Teleostei</taxon>
        <taxon>Ostariophysi</taxon>
        <taxon>Siluriformes</taxon>
        <taxon>Ictaluridae</taxon>
        <taxon>Ameiurus</taxon>
    </lineage>
</organism>
<gene>
    <name evidence="1" type="ORF">AMELA_G00082880</name>
</gene>
<comment type="caution">
    <text evidence="1">The sequence shown here is derived from an EMBL/GenBank/DDBJ whole genome shotgun (WGS) entry which is preliminary data.</text>
</comment>
<proteinExistence type="predicted"/>
<reference evidence="1 2" key="1">
    <citation type="submission" date="2020-02" db="EMBL/GenBank/DDBJ databases">
        <title>A chromosome-scale genome assembly of the black bullhead catfish (Ameiurus melas).</title>
        <authorList>
            <person name="Wen M."/>
            <person name="Zham M."/>
            <person name="Cabau C."/>
            <person name="Klopp C."/>
            <person name="Donnadieu C."/>
            <person name="Roques C."/>
            <person name="Bouchez O."/>
            <person name="Lampietro C."/>
            <person name="Jouanno E."/>
            <person name="Herpin A."/>
            <person name="Louis A."/>
            <person name="Berthelot C."/>
            <person name="Parey E."/>
            <person name="Roest-Crollius H."/>
            <person name="Braasch I."/>
            <person name="Postlethwait J."/>
            <person name="Robinson-Rechavi M."/>
            <person name="Echchiki A."/>
            <person name="Begum T."/>
            <person name="Montfort J."/>
            <person name="Schartl M."/>
            <person name="Bobe J."/>
            <person name="Guiguen Y."/>
        </authorList>
    </citation>
    <scope>NUCLEOTIDE SEQUENCE [LARGE SCALE GENOMIC DNA]</scope>
    <source>
        <strain evidence="1">M_S1</strain>
        <tissue evidence="1">Blood</tissue>
    </source>
</reference>
<sequence>MKAFTRSPTLVPAHLVYVGAGEEILQDQQGILRCFHIHTPLHVADCWDHYHHPSHCLRIITGKKTENWH</sequence>
<dbReference type="EMBL" id="JAAGNN010000006">
    <property type="protein sequence ID" value="KAF4088507.1"/>
    <property type="molecule type" value="Genomic_DNA"/>
</dbReference>
<keyword evidence="2" id="KW-1185">Reference proteome</keyword>
<evidence type="ECO:0000313" key="2">
    <source>
        <dbReference type="Proteomes" id="UP000593565"/>
    </source>
</evidence>
<dbReference type="Proteomes" id="UP000593565">
    <property type="component" value="Unassembled WGS sequence"/>
</dbReference>
<evidence type="ECO:0000313" key="1">
    <source>
        <dbReference type="EMBL" id="KAF4088507.1"/>
    </source>
</evidence>
<accession>A0A7J6B243</accession>
<name>A0A7J6B243_AMEME</name>